<comment type="caution">
    <text evidence="2">The sequence shown here is derived from an EMBL/GenBank/DDBJ whole genome shotgun (WGS) entry which is preliminary data.</text>
</comment>
<dbReference type="InterPro" id="IPR013096">
    <property type="entry name" value="Cupin_2"/>
</dbReference>
<dbReference type="SUPFAM" id="SSF51182">
    <property type="entry name" value="RmlC-like cupins"/>
    <property type="match status" value="1"/>
</dbReference>
<dbReference type="InterPro" id="IPR011051">
    <property type="entry name" value="RmlC_Cupin_sf"/>
</dbReference>
<dbReference type="Gene3D" id="2.60.120.10">
    <property type="entry name" value="Jelly Rolls"/>
    <property type="match status" value="1"/>
</dbReference>
<evidence type="ECO:0000259" key="1">
    <source>
        <dbReference type="Pfam" id="PF07883"/>
    </source>
</evidence>
<proteinExistence type="predicted"/>
<reference evidence="3" key="1">
    <citation type="submission" date="2015-07" db="EMBL/GenBank/DDBJ databases">
        <authorList>
            <person name="Ju K.-S."/>
            <person name="Doroghazi J.R."/>
            <person name="Metcalf W.W."/>
        </authorList>
    </citation>
    <scope>NUCLEOTIDE SEQUENCE [LARGE SCALE GENOMIC DNA]</scope>
    <source>
        <strain evidence="3">NRRL ISP-5002</strain>
    </source>
</reference>
<dbReference type="Proteomes" id="UP000037982">
    <property type="component" value="Unassembled WGS sequence"/>
</dbReference>
<name>A0A0N0XUD8_9ACTN</name>
<dbReference type="EMBL" id="LGKG01000157">
    <property type="protein sequence ID" value="KPC60684.1"/>
    <property type="molecule type" value="Genomic_DNA"/>
</dbReference>
<feature type="domain" description="Cupin type-2" evidence="1">
    <location>
        <begin position="41"/>
        <end position="87"/>
    </location>
</feature>
<accession>A0A0N0XUD8</accession>
<keyword evidence="3" id="KW-1185">Reference proteome</keyword>
<dbReference type="InterPro" id="IPR014710">
    <property type="entry name" value="RmlC-like_jellyroll"/>
</dbReference>
<dbReference type="AlphaFoldDB" id="A0A0N0XUD8"/>
<dbReference type="Pfam" id="PF07883">
    <property type="entry name" value="Cupin_2"/>
    <property type="match status" value="1"/>
</dbReference>
<dbReference type="RefSeq" id="WP_053926354.1">
    <property type="nucleotide sequence ID" value="NZ_LGKG01000157.1"/>
</dbReference>
<sequence>MSLVNLTDATAALPQEWRSLPLGRVGSAVVKVLRMNELPVAEERHDDAEALLVLDGRLELDVDGTRVPVGPGELYVVPADTPHAVRPGSRGTLLVVERQAESLGP</sequence>
<evidence type="ECO:0000313" key="2">
    <source>
        <dbReference type="EMBL" id="KPC60684.1"/>
    </source>
</evidence>
<evidence type="ECO:0000313" key="3">
    <source>
        <dbReference type="Proteomes" id="UP000037982"/>
    </source>
</evidence>
<protein>
    <submittedName>
        <fullName evidence="2">Cupin</fullName>
    </submittedName>
</protein>
<organism evidence="2 3">
    <name type="scientific">Streptomyces chattanoogensis</name>
    <dbReference type="NCBI Taxonomy" id="66876"/>
    <lineage>
        <taxon>Bacteria</taxon>
        <taxon>Bacillati</taxon>
        <taxon>Actinomycetota</taxon>
        <taxon>Actinomycetes</taxon>
        <taxon>Kitasatosporales</taxon>
        <taxon>Streptomycetaceae</taxon>
        <taxon>Streptomyces</taxon>
    </lineage>
</organism>
<dbReference type="PATRIC" id="fig|66876.3.peg.6136"/>
<gene>
    <name evidence="2" type="ORF">ADL29_27985</name>
</gene>